<feature type="region of interest" description="Disordered" evidence="2">
    <location>
        <begin position="827"/>
        <end position="854"/>
    </location>
</feature>
<dbReference type="Gene3D" id="3.30.420.10">
    <property type="entry name" value="Ribonuclease H-like superfamily/Ribonuclease H"/>
    <property type="match status" value="1"/>
</dbReference>
<keyword evidence="1" id="KW-0862">Zinc</keyword>
<feature type="region of interest" description="Disordered" evidence="2">
    <location>
        <begin position="21"/>
        <end position="46"/>
    </location>
</feature>
<dbReference type="SUPFAM" id="SSF56672">
    <property type="entry name" value="DNA/RNA polymerases"/>
    <property type="match status" value="1"/>
</dbReference>
<dbReference type="GO" id="GO:0003964">
    <property type="term" value="F:RNA-directed DNA polymerase activity"/>
    <property type="evidence" value="ECO:0007669"/>
    <property type="project" value="UniProtKB-KW"/>
</dbReference>
<dbReference type="InterPro" id="IPR036875">
    <property type="entry name" value="Znf_CCHC_sf"/>
</dbReference>
<keyword evidence="5" id="KW-0548">Nucleotidyltransferase</keyword>
<accession>A0ABQ4YEL4</accession>
<dbReference type="Pfam" id="PF24626">
    <property type="entry name" value="SH3_Tf2-1"/>
    <property type="match status" value="1"/>
</dbReference>
<gene>
    <name evidence="5" type="ORF">Tco_0726064</name>
</gene>
<dbReference type="CDD" id="cd00303">
    <property type="entry name" value="retropepsin_like"/>
    <property type="match status" value="1"/>
</dbReference>
<dbReference type="Gene3D" id="4.10.60.10">
    <property type="entry name" value="Zinc finger, CCHC-type"/>
    <property type="match status" value="1"/>
</dbReference>
<evidence type="ECO:0000256" key="1">
    <source>
        <dbReference type="PROSITE-ProRule" id="PRU00047"/>
    </source>
</evidence>
<reference evidence="5" key="1">
    <citation type="journal article" date="2022" name="Int. J. Mol. Sci.">
        <title>Draft Genome of Tanacetum Coccineum: Genomic Comparison of Closely Related Tanacetum-Family Plants.</title>
        <authorList>
            <person name="Yamashiro T."/>
            <person name="Shiraishi A."/>
            <person name="Nakayama K."/>
            <person name="Satake H."/>
        </authorList>
    </citation>
    <scope>NUCLEOTIDE SEQUENCE</scope>
</reference>
<feature type="region of interest" description="Disordered" evidence="2">
    <location>
        <begin position="526"/>
        <end position="575"/>
    </location>
</feature>
<keyword evidence="1" id="KW-0863">Zinc-finger</keyword>
<sequence length="1038" mass="117793">MEPKTMQKVVEISGALTDDAMRNGSIKKVEKRGNVGETSKDKNGRDENKRTRQECFCYSCKPVGREKKGTWSKCTTSNSYHAPGGPCRICFNYNLLGHLVKISKVYAEESELQSMLKPNCARACYESSRLAGYYRRFIENFSEIAKPLTIFTQKSNTFDWGDFVNNICVWDRTSQKELNMQQRRWIELFSDYDCEIRYHPGKENVVADALSRKERAKPKRVPLKGEVRTLIMDEAYNSKYSVHPWANKMYYDLRDRYWWPGMKKDIAEYKWEEIAIDFVTKLLRTSSGHDIIWVIVDRLTKSAHFLPMREDYKMERLARLYLNEIVARQGVRSDKSDRDSHFTSRFWQSMQEALGTRLYMSTAYHPQTDGQSKRTIQTLLRIDLRLRGERPETSYADKRGSHRYKCIGDYVLLKVSPWKGVVRFGKKEKLAPRFVGPFKITEKVGLVAYRLELPEELNGLHDTFHVSNLKKCLADPTLQVPLDEIRVDVKLNFVEEPVEILEREFKKLKRSRIAIVKIMPPRMRTRSVGRPAAKSLGGGTGDRVGIGGRGRRPREGNDERVEDLNGQGNDQGMGANKGVKGVNGNVEGANGGAPDFSTIIAQQLQNFLPAMLAQVSNRGNVGNQNGNVVNENVQENMGNVLVNGNQVGWSYKEFLACNPKEYDGKGGAVVITCWIEKMENVQDMSGCSNDQKVKYTAGSFVGKALMWWSSQIRTLIQEVVVSMSWNDFKFMMIQEFCPSHEMQKLESELWNHAMIGAGHAAYTDRFHELARLVPYLVTLESRMIERCVYGLAPQICGLVAAMEPNTMQKAVEISGALTDEAMRNGSIKKVEKRGNVGETSKDKNGRDENKRTRTGNVFATTINPVGRENMGTWSKCTTCNSYHAPGGPCRICFNYNRLGHLAKDCRGVLMNVNPVNARNPTVRACYECGSTDHVRSACPRLNRAQKREGNCQNQVAANNEGTFTLKDHFATTLFDYGADYSFVSTPFIPLLGLEPYDLGFRYEIEIASGQLVEIDKVIKGCKLEIEGHVFDIDLILFC</sequence>
<reference evidence="5" key="2">
    <citation type="submission" date="2022-01" db="EMBL/GenBank/DDBJ databases">
        <authorList>
            <person name="Yamashiro T."/>
            <person name="Shiraishi A."/>
            <person name="Satake H."/>
            <person name="Nakayama K."/>
        </authorList>
    </citation>
    <scope>NUCLEOTIDE SEQUENCE</scope>
</reference>
<proteinExistence type="predicted"/>
<dbReference type="Pfam" id="PF08284">
    <property type="entry name" value="RVP_2"/>
    <property type="match status" value="1"/>
</dbReference>
<keyword evidence="5" id="KW-0695">RNA-directed DNA polymerase</keyword>
<dbReference type="InterPro" id="IPR005162">
    <property type="entry name" value="Retrotrans_gag_dom"/>
</dbReference>
<feature type="compositionally biased region" description="Basic and acidic residues" evidence="2">
    <location>
        <begin position="828"/>
        <end position="851"/>
    </location>
</feature>
<dbReference type="InterPro" id="IPR001584">
    <property type="entry name" value="Integrase_cat-core"/>
</dbReference>
<feature type="compositionally biased region" description="Basic and acidic residues" evidence="2">
    <location>
        <begin position="27"/>
        <end position="46"/>
    </location>
</feature>
<organism evidence="5 6">
    <name type="scientific">Tanacetum coccineum</name>
    <dbReference type="NCBI Taxonomy" id="301880"/>
    <lineage>
        <taxon>Eukaryota</taxon>
        <taxon>Viridiplantae</taxon>
        <taxon>Streptophyta</taxon>
        <taxon>Embryophyta</taxon>
        <taxon>Tracheophyta</taxon>
        <taxon>Spermatophyta</taxon>
        <taxon>Magnoliopsida</taxon>
        <taxon>eudicotyledons</taxon>
        <taxon>Gunneridae</taxon>
        <taxon>Pentapetalae</taxon>
        <taxon>asterids</taxon>
        <taxon>campanulids</taxon>
        <taxon>Asterales</taxon>
        <taxon>Asteraceae</taxon>
        <taxon>Asteroideae</taxon>
        <taxon>Anthemideae</taxon>
        <taxon>Anthemidinae</taxon>
        <taxon>Tanacetum</taxon>
    </lineage>
</organism>
<keyword evidence="1" id="KW-0479">Metal-binding</keyword>
<dbReference type="InterPro" id="IPR036397">
    <property type="entry name" value="RNaseH_sf"/>
</dbReference>
<evidence type="ECO:0000259" key="3">
    <source>
        <dbReference type="PROSITE" id="PS50158"/>
    </source>
</evidence>
<dbReference type="SUPFAM" id="SSF57756">
    <property type="entry name" value="Retrovirus zinc finger-like domains"/>
    <property type="match status" value="1"/>
</dbReference>
<dbReference type="PROSITE" id="PS50158">
    <property type="entry name" value="ZF_CCHC"/>
    <property type="match status" value="1"/>
</dbReference>
<dbReference type="EMBL" id="BQNB010010356">
    <property type="protein sequence ID" value="GJS76183.1"/>
    <property type="molecule type" value="Genomic_DNA"/>
</dbReference>
<protein>
    <submittedName>
        <fullName evidence="5">Reverse transcriptase domain-containing protein</fullName>
    </submittedName>
</protein>
<feature type="domain" description="Integrase catalytic" evidence="4">
    <location>
        <begin position="266"/>
        <end position="379"/>
    </location>
</feature>
<evidence type="ECO:0000313" key="6">
    <source>
        <dbReference type="Proteomes" id="UP001151760"/>
    </source>
</evidence>
<dbReference type="PANTHER" id="PTHR35046">
    <property type="entry name" value="ZINC KNUCKLE (CCHC-TYPE) FAMILY PROTEIN"/>
    <property type="match status" value="1"/>
</dbReference>
<evidence type="ECO:0000256" key="2">
    <source>
        <dbReference type="SAM" id="MobiDB-lite"/>
    </source>
</evidence>
<name>A0ABQ4YEL4_9ASTR</name>
<feature type="domain" description="CCHC-type" evidence="3">
    <location>
        <begin position="925"/>
        <end position="940"/>
    </location>
</feature>
<dbReference type="Pfam" id="PF03732">
    <property type="entry name" value="Retrotrans_gag"/>
    <property type="match status" value="1"/>
</dbReference>
<feature type="compositionally biased region" description="Basic and acidic residues" evidence="2">
    <location>
        <begin position="553"/>
        <end position="563"/>
    </location>
</feature>
<dbReference type="Gene3D" id="1.10.340.70">
    <property type="match status" value="1"/>
</dbReference>
<keyword evidence="5" id="KW-0808">Transferase</keyword>
<keyword evidence="6" id="KW-1185">Reference proteome</keyword>
<dbReference type="InterPro" id="IPR001878">
    <property type="entry name" value="Znf_CCHC"/>
</dbReference>
<evidence type="ECO:0000313" key="5">
    <source>
        <dbReference type="EMBL" id="GJS76183.1"/>
    </source>
</evidence>
<dbReference type="InterPro" id="IPR041588">
    <property type="entry name" value="Integrase_H2C2"/>
</dbReference>
<dbReference type="Proteomes" id="UP001151760">
    <property type="component" value="Unassembled WGS sequence"/>
</dbReference>
<dbReference type="InterPro" id="IPR012337">
    <property type="entry name" value="RNaseH-like_sf"/>
</dbReference>
<dbReference type="PANTHER" id="PTHR35046:SF26">
    <property type="entry name" value="RNA-DIRECTED DNA POLYMERASE"/>
    <property type="match status" value="1"/>
</dbReference>
<dbReference type="PROSITE" id="PS50994">
    <property type="entry name" value="INTEGRASE"/>
    <property type="match status" value="1"/>
</dbReference>
<feature type="compositionally biased region" description="Gly residues" evidence="2">
    <location>
        <begin position="536"/>
        <end position="548"/>
    </location>
</feature>
<comment type="caution">
    <text evidence="5">The sequence shown here is derived from an EMBL/GenBank/DDBJ whole genome shotgun (WGS) entry which is preliminary data.</text>
</comment>
<dbReference type="SUPFAM" id="SSF53098">
    <property type="entry name" value="Ribonuclease H-like"/>
    <property type="match status" value="1"/>
</dbReference>
<dbReference type="Pfam" id="PF17921">
    <property type="entry name" value="Integrase_H2C2"/>
    <property type="match status" value="1"/>
</dbReference>
<evidence type="ECO:0000259" key="4">
    <source>
        <dbReference type="PROSITE" id="PS50994"/>
    </source>
</evidence>
<dbReference type="SMART" id="SM00343">
    <property type="entry name" value="ZnF_C2HC"/>
    <property type="match status" value="2"/>
</dbReference>
<dbReference type="InterPro" id="IPR043502">
    <property type="entry name" value="DNA/RNA_pol_sf"/>
</dbReference>
<dbReference type="InterPro" id="IPR056924">
    <property type="entry name" value="SH3_Tf2-1"/>
</dbReference>